<evidence type="ECO:0000313" key="5">
    <source>
        <dbReference type="Proteomes" id="UP000185657"/>
    </source>
</evidence>
<dbReference type="Proteomes" id="UP000185657">
    <property type="component" value="Unassembled WGS sequence"/>
</dbReference>
<name>A0A167HNC5_9BURK</name>
<protein>
    <recommendedName>
        <fullName evidence="2">MlaB-like STAS domain-containing protein</fullName>
    </recommendedName>
</protein>
<feature type="compositionally biased region" description="Low complexity" evidence="1">
    <location>
        <begin position="218"/>
        <end position="232"/>
    </location>
</feature>
<dbReference type="STRING" id="1763535.LPB072_20970"/>
<dbReference type="RefSeq" id="WP_066091189.1">
    <property type="nucleotide sequence ID" value="NZ_CP017476.1"/>
</dbReference>
<dbReference type="Proteomes" id="UP000185680">
    <property type="component" value="Chromosome"/>
</dbReference>
<dbReference type="KEGG" id="hyl:LPB072_20970"/>
<keyword evidence="5" id="KW-1185">Reference proteome</keyword>
<dbReference type="Pfam" id="PF13466">
    <property type="entry name" value="STAS_2"/>
    <property type="match status" value="1"/>
</dbReference>
<dbReference type="OrthoDB" id="5298269at2"/>
<sequence>MSKDDSNGGFLSKVVKFVRHPTTSWSDLDTRSADRENEYSKAALKEMIERKRRNDFVRKREFEMLRKIRNREITVDAAQGVRPSFFQSSLPSKPDDRAMTLKKIDEIEAQMSMQWWKTKGPDSLVSTGSQLNTGSHAPGRGKDGSKKDANGPLQAEAPAARGAQYKETEPSPLDSPTDEVSSTPMTPAGVIRGGKSAVEADLKPDVSGRTPATPVSSAQPADGARGAAAAQPMARTGLMAQTGQDQLRAANSGFSASHFYALDVHEIAQDPEVEEAAIRFANGDDAGAEQGLRDALGGSGEESHRVEDWLALFDLYRATGQLAPFESQTLDFVNRFGRSAPQWVDMPGAVSSQTGKAYRPSVPNARAAWVSDAELDAHAVGTLQTVLMRVSQPWVVDWSPLESIDLKAARALLGMFTLWGDQDVELCFLGTSELRTLLKSLTPSGRRDVEQLWWELRMAILRVMNRPDEFELTALDFCVTYEVSPPGWEAPLCHFRALTSEASDSDAGSSVLGEVMMEQVPSGYSGYPGDTGSDSMSSGLNQLGLVELSGEVLGDPQEMLENLERRLQGADVLIISCRNLIRVDFSAAGTLLNWVSGHHAEGRMVQFVDAHRLVSAFFHVIGITEYSKVVVRHD</sequence>
<dbReference type="InterPro" id="IPR058548">
    <property type="entry name" value="MlaB-like_STAS"/>
</dbReference>
<dbReference type="AlphaFoldDB" id="A0A167HNC5"/>
<feature type="compositionally biased region" description="Polar residues" evidence="1">
    <location>
        <begin position="124"/>
        <end position="135"/>
    </location>
</feature>
<reference evidence="4 5" key="1">
    <citation type="submission" date="2016-02" db="EMBL/GenBank/DDBJ databases">
        <title>Draft genome sequence of Hydrogenophaga sp. LPB0072.</title>
        <authorList>
            <person name="Shin S.-K."/>
            <person name="Yi H."/>
        </authorList>
    </citation>
    <scope>NUCLEOTIDE SEQUENCE [LARGE SCALE GENOMIC DNA]</scope>
    <source>
        <strain evidence="4 5">LPB0072</strain>
    </source>
</reference>
<dbReference type="InterPro" id="IPR036513">
    <property type="entry name" value="STAS_dom_sf"/>
</dbReference>
<evidence type="ECO:0000313" key="4">
    <source>
        <dbReference type="EMBL" id="OAD41490.1"/>
    </source>
</evidence>
<evidence type="ECO:0000256" key="1">
    <source>
        <dbReference type="SAM" id="MobiDB-lite"/>
    </source>
</evidence>
<dbReference type="SUPFAM" id="SSF52091">
    <property type="entry name" value="SpoIIaa-like"/>
    <property type="match status" value="1"/>
</dbReference>
<proteinExistence type="predicted"/>
<evidence type="ECO:0000259" key="2">
    <source>
        <dbReference type="Pfam" id="PF13466"/>
    </source>
</evidence>
<feature type="compositionally biased region" description="Basic and acidic residues" evidence="1">
    <location>
        <begin position="140"/>
        <end position="149"/>
    </location>
</feature>
<organism evidence="3 6">
    <name type="scientific">Hydrogenophaga crassostreae</name>
    <dbReference type="NCBI Taxonomy" id="1763535"/>
    <lineage>
        <taxon>Bacteria</taxon>
        <taxon>Pseudomonadati</taxon>
        <taxon>Pseudomonadota</taxon>
        <taxon>Betaproteobacteria</taxon>
        <taxon>Burkholderiales</taxon>
        <taxon>Comamonadaceae</taxon>
        <taxon>Hydrogenophaga</taxon>
    </lineage>
</organism>
<evidence type="ECO:0000313" key="3">
    <source>
        <dbReference type="EMBL" id="AOW14923.1"/>
    </source>
</evidence>
<gene>
    <name evidence="3" type="ORF">LPB072_20970</name>
    <name evidence="4" type="ORF">LPB72_12640</name>
</gene>
<dbReference type="EMBL" id="LVWD01000015">
    <property type="protein sequence ID" value="OAD41490.1"/>
    <property type="molecule type" value="Genomic_DNA"/>
</dbReference>
<feature type="domain" description="MlaB-like STAS" evidence="2">
    <location>
        <begin position="547"/>
        <end position="623"/>
    </location>
</feature>
<reference evidence="3 6" key="2">
    <citation type="submission" date="2016-10" db="EMBL/GenBank/DDBJ databases">
        <title>Hydorgenophaga sp. LPB0072 isolated from gastropod.</title>
        <authorList>
            <person name="Kim E."/>
            <person name="Yi H."/>
        </authorList>
    </citation>
    <scope>NUCLEOTIDE SEQUENCE [LARGE SCALE GENOMIC DNA]</scope>
    <source>
        <strain evidence="3 6">LPB0072</strain>
    </source>
</reference>
<feature type="region of interest" description="Disordered" evidence="1">
    <location>
        <begin position="119"/>
        <end position="232"/>
    </location>
</feature>
<accession>A0A167HNC5</accession>
<evidence type="ECO:0000313" key="6">
    <source>
        <dbReference type="Proteomes" id="UP000185680"/>
    </source>
</evidence>
<dbReference type="EMBL" id="CP017476">
    <property type="protein sequence ID" value="AOW14923.1"/>
    <property type="molecule type" value="Genomic_DNA"/>
</dbReference>